<organism evidence="5 6">
    <name type="scientific">Rhizobium tubonense</name>
    <dbReference type="NCBI Taxonomy" id="484088"/>
    <lineage>
        <taxon>Bacteria</taxon>
        <taxon>Pseudomonadati</taxon>
        <taxon>Pseudomonadota</taxon>
        <taxon>Alphaproteobacteria</taxon>
        <taxon>Hyphomicrobiales</taxon>
        <taxon>Rhizobiaceae</taxon>
        <taxon>Rhizobium/Agrobacterium group</taxon>
        <taxon>Rhizobium</taxon>
    </lineage>
</organism>
<dbReference type="GO" id="GO:0006310">
    <property type="term" value="P:DNA recombination"/>
    <property type="evidence" value="ECO:0007669"/>
    <property type="project" value="UniProtKB-KW"/>
</dbReference>
<dbReference type="NCBIfam" id="NF033587">
    <property type="entry name" value="transpos_IS6"/>
    <property type="match status" value="1"/>
</dbReference>
<protein>
    <submittedName>
        <fullName evidence="5">IS6 family transposase</fullName>
    </submittedName>
</protein>
<dbReference type="PANTHER" id="PTHR35528:SF3">
    <property type="entry name" value="BLL1675 PROTEIN"/>
    <property type="match status" value="1"/>
</dbReference>
<keyword evidence="1" id="KW-0815">Transposition</keyword>
<reference evidence="5 6" key="1">
    <citation type="journal article" date="2018" name="Sci. Rep.">
        <title>Rhizobium tumorigenes sp. nov., a novel plant tumorigenic bacterium isolated from cane gall tumors on thornless blackberry.</title>
        <authorList>
            <person name="Kuzmanovi N."/>
            <person name="Smalla K."/>
            <person name="Gronow S."/>
            <person name="PuBawska J."/>
        </authorList>
    </citation>
    <scope>NUCLEOTIDE SEQUENCE [LARGE SCALE GENOMIC DNA]</scope>
    <source>
        <strain evidence="5 6">CCBAU 85046</strain>
    </source>
</reference>
<evidence type="ECO:0000313" key="6">
    <source>
        <dbReference type="Proteomes" id="UP000248925"/>
    </source>
</evidence>
<accession>A0A2W4CS56</accession>
<evidence type="ECO:0000313" key="5">
    <source>
        <dbReference type="EMBL" id="PZM15292.1"/>
    </source>
</evidence>
<evidence type="ECO:0000256" key="2">
    <source>
        <dbReference type="ARBA" id="ARBA00023125"/>
    </source>
</evidence>
<keyword evidence="6" id="KW-1185">Reference proteome</keyword>
<name>A0A2W4CS56_9HYPH</name>
<keyword evidence="3" id="KW-0233">DNA recombination</keyword>
<keyword evidence="2" id="KW-0238">DNA-binding</keyword>
<dbReference type="InterPro" id="IPR032874">
    <property type="entry name" value="DDE_dom"/>
</dbReference>
<comment type="caution">
    <text evidence="5">The sequence shown here is derived from an EMBL/GenBank/DDBJ whole genome shotgun (WGS) entry which is preliminary data.</text>
</comment>
<dbReference type="Pfam" id="PF13610">
    <property type="entry name" value="DDE_Tnp_IS240"/>
    <property type="match status" value="1"/>
</dbReference>
<proteinExistence type="predicted"/>
<dbReference type="OrthoDB" id="4315389at2"/>
<dbReference type="GO" id="GO:0003677">
    <property type="term" value="F:DNA binding"/>
    <property type="evidence" value="ECO:0007669"/>
    <property type="project" value="UniProtKB-KW"/>
</dbReference>
<evidence type="ECO:0000256" key="3">
    <source>
        <dbReference type="ARBA" id="ARBA00023172"/>
    </source>
</evidence>
<dbReference type="EMBL" id="PCDP01000024">
    <property type="protein sequence ID" value="PZM15292.1"/>
    <property type="molecule type" value="Genomic_DNA"/>
</dbReference>
<dbReference type="GO" id="GO:0032196">
    <property type="term" value="P:transposition"/>
    <property type="evidence" value="ECO:0007669"/>
    <property type="project" value="UniProtKB-KW"/>
</dbReference>
<evidence type="ECO:0000259" key="4">
    <source>
        <dbReference type="Pfam" id="PF13610"/>
    </source>
</evidence>
<dbReference type="PANTHER" id="PTHR35528">
    <property type="entry name" value="BLL1675 PROTEIN"/>
    <property type="match status" value="1"/>
</dbReference>
<dbReference type="RefSeq" id="WP_111159674.1">
    <property type="nucleotide sequence ID" value="NZ_PCDP01000024.1"/>
</dbReference>
<gene>
    <name evidence="5" type="ORF">CPY51_07550</name>
</gene>
<dbReference type="InterPro" id="IPR047930">
    <property type="entry name" value="Transpos_IS6"/>
</dbReference>
<dbReference type="Proteomes" id="UP000248925">
    <property type="component" value="Unassembled WGS sequence"/>
</dbReference>
<sequence length="234" mass="27586">MTRSPVSYKRHRFPPVLIAHAVWLYFRFPLSLRLVEEMLLERGFVVSYETIRCWAKKFGPDYAHRLRRKQPRSTDIWHLDEVAITIAGRKHWLWRAVDQDGYVLDEIVQNRRNTKAAKRLLVRLLKKQGVAPKRMITDKLRSYAAAKRQIMPTLEHRSHKVLNNRAENSHLPLRKRERVMQTFRSTGSLQRFLSAFSAVRNLFVPPRSKRTALAIRLHRISAFAHWYSVTGVAI</sequence>
<dbReference type="AlphaFoldDB" id="A0A2W4CS56"/>
<feature type="domain" description="DDE" evidence="4">
    <location>
        <begin position="76"/>
        <end position="203"/>
    </location>
</feature>
<dbReference type="InterPro" id="IPR052183">
    <property type="entry name" value="IS_Transposase"/>
</dbReference>
<evidence type="ECO:0000256" key="1">
    <source>
        <dbReference type="ARBA" id="ARBA00022578"/>
    </source>
</evidence>